<comment type="caution">
    <text evidence="4">The sequence shown here is derived from an EMBL/GenBank/DDBJ whole genome shotgun (WGS) entry which is preliminary data.</text>
</comment>
<reference evidence="4 5" key="1">
    <citation type="submission" date="2018-06" db="EMBL/GenBank/DDBJ databases">
        <title>Pedobacter endophyticus sp. nov., an endophytic bacterium isolated from a leaf of Triticum aestivum.</title>
        <authorList>
            <person name="Zhang L."/>
        </authorList>
    </citation>
    <scope>NUCLEOTIDE SEQUENCE [LARGE SCALE GENOMIC DNA]</scope>
    <source>
        <strain evidence="4 5">CM134L-2</strain>
    </source>
</reference>
<dbReference type="InterPro" id="IPR050595">
    <property type="entry name" value="Bact_response_regulator"/>
</dbReference>
<dbReference type="PANTHER" id="PTHR44591">
    <property type="entry name" value="STRESS RESPONSE REGULATOR PROTEIN 1"/>
    <property type="match status" value="1"/>
</dbReference>
<dbReference type="RefSeq" id="WP_113646409.1">
    <property type="nucleotide sequence ID" value="NZ_QMHN01000001.1"/>
</dbReference>
<keyword evidence="5" id="KW-1185">Reference proteome</keyword>
<dbReference type="Pfam" id="PF00072">
    <property type="entry name" value="Response_reg"/>
    <property type="match status" value="1"/>
</dbReference>
<evidence type="ECO:0000313" key="5">
    <source>
        <dbReference type="Proteomes" id="UP000284120"/>
    </source>
</evidence>
<dbReference type="SUPFAM" id="SSF52172">
    <property type="entry name" value="CheY-like"/>
    <property type="match status" value="1"/>
</dbReference>
<evidence type="ECO:0000259" key="3">
    <source>
        <dbReference type="PROSITE" id="PS50110"/>
    </source>
</evidence>
<dbReference type="PROSITE" id="PS50110">
    <property type="entry name" value="RESPONSE_REGULATORY"/>
    <property type="match status" value="1"/>
</dbReference>
<dbReference type="InterPro" id="IPR001789">
    <property type="entry name" value="Sig_transdc_resp-reg_receiver"/>
</dbReference>
<evidence type="ECO:0000256" key="2">
    <source>
        <dbReference type="PROSITE-ProRule" id="PRU00169"/>
    </source>
</evidence>
<name>A0A3S4RU22_9SPHI</name>
<evidence type="ECO:0000313" key="4">
    <source>
        <dbReference type="EMBL" id="RWU10927.1"/>
    </source>
</evidence>
<dbReference type="EMBL" id="SAYW01000001">
    <property type="protein sequence ID" value="RWU10927.1"/>
    <property type="molecule type" value="Genomic_DNA"/>
</dbReference>
<dbReference type="OrthoDB" id="710898at2"/>
<dbReference type="PANTHER" id="PTHR44591:SF3">
    <property type="entry name" value="RESPONSE REGULATORY DOMAIN-CONTAINING PROTEIN"/>
    <property type="match status" value="1"/>
</dbReference>
<dbReference type="Proteomes" id="UP000284120">
    <property type="component" value="Unassembled WGS sequence"/>
</dbReference>
<keyword evidence="1 2" id="KW-0597">Phosphoprotein</keyword>
<feature type="domain" description="Response regulatory" evidence="3">
    <location>
        <begin position="4"/>
        <end position="119"/>
    </location>
</feature>
<evidence type="ECO:0000256" key="1">
    <source>
        <dbReference type="ARBA" id="ARBA00022553"/>
    </source>
</evidence>
<dbReference type="Gene3D" id="3.40.50.2300">
    <property type="match status" value="1"/>
</dbReference>
<feature type="modified residue" description="4-aspartylphosphate" evidence="2">
    <location>
        <position position="52"/>
    </location>
</feature>
<proteinExistence type="predicted"/>
<organism evidence="4 5">
    <name type="scientific">Pedobacter chitinilyticus</name>
    <dbReference type="NCBI Taxonomy" id="2233776"/>
    <lineage>
        <taxon>Bacteria</taxon>
        <taxon>Pseudomonadati</taxon>
        <taxon>Bacteroidota</taxon>
        <taxon>Sphingobacteriia</taxon>
        <taxon>Sphingobacteriales</taxon>
        <taxon>Sphingobacteriaceae</taxon>
        <taxon>Pedobacter</taxon>
    </lineage>
</organism>
<accession>A0A3S4RU22</accession>
<protein>
    <submittedName>
        <fullName evidence="4">Response regulator</fullName>
    </submittedName>
</protein>
<gene>
    <name evidence="4" type="ORF">DPV69_06245</name>
</gene>
<dbReference type="GO" id="GO:0000160">
    <property type="term" value="P:phosphorelay signal transduction system"/>
    <property type="evidence" value="ECO:0007669"/>
    <property type="project" value="InterPro"/>
</dbReference>
<dbReference type="AlphaFoldDB" id="A0A3S4RU22"/>
<dbReference type="InterPro" id="IPR011006">
    <property type="entry name" value="CheY-like_superfamily"/>
</dbReference>
<dbReference type="SMART" id="SM00448">
    <property type="entry name" value="REC"/>
    <property type="match status" value="1"/>
</dbReference>
<sequence>MNKRILTIEDDPDILAILEIVFQEEGFEFISNSKGMTADEITLVHPDLVLLDVRIFGFEKTGAQICKELKQNAETRNLPIILLSAEQNLAQLAEACGADHYINKPFDIDDVVKVVNQFAS</sequence>